<evidence type="ECO:0000313" key="2">
    <source>
        <dbReference type="Proteomes" id="UP000008037"/>
    </source>
</evidence>
<gene>
    <name evidence="1" type="ordered locus">Ngar_c00340</name>
</gene>
<dbReference type="EMBL" id="CP002408">
    <property type="protein sequence ID" value="AFU56984.1"/>
    <property type="molecule type" value="Genomic_DNA"/>
</dbReference>
<dbReference type="RefSeq" id="WP_015017557.1">
    <property type="nucleotide sequence ID" value="NC_018719.1"/>
</dbReference>
<evidence type="ECO:0000313" key="1">
    <source>
        <dbReference type="EMBL" id="AFU56984.1"/>
    </source>
</evidence>
<dbReference type="BioCyc" id="CNIT1237085:G1324-34-MONOMER"/>
<protein>
    <submittedName>
        <fullName evidence="1">Uncharacterized protein</fullName>
    </submittedName>
</protein>
<keyword evidence="2" id="KW-1185">Reference proteome</keyword>
<sequence>MMNRIFTSIRASQNIAGSPRRACKDCGQPATKDALFDVGNGIAVVERYCDQCAKVIENNSNNRSSV</sequence>
<name>K0ILB4_NITGG</name>
<dbReference type="GeneID" id="13796210"/>
<accession>K0ILB4</accession>
<dbReference type="STRING" id="1237085.Ngar_c00340"/>
<organism evidence="1 2">
    <name type="scientific">Nitrososphaera gargensis (strain Ga9.2)</name>
    <dbReference type="NCBI Taxonomy" id="1237085"/>
    <lineage>
        <taxon>Archaea</taxon>
        <taxon>Nitrososphaerota</taxon>
        <taxon>Nitrososphaeria</taxon>
        <taxon>Nitrososphaerales</taxon>
        <taxon>Nitrososphaeraceae</taxon>
        <taxon>Nitrososphaera</taxon>
    </lineage>
</organism>
<dbReference type="InParanoid" id="K0ILB4"/>
<dbReference type="AlphaFoldDB" id="K0ILB4"/>
<proteinExistence type="predicted"/>
<dbReference type="HOGENOM" id="CLU_2821034_0_0_2"/>
<reference evidence="1 2" key="1">
    <citation type="journal article" date="2012" name="Environ. Microbiol.">
        <title>The genome of the ammonia-oxidizing Candidatus Nitrososphaera gargensis: insights into metabolic versatility and environmental adaptations.</title>
        <authorList>
            <person name="Spang A."/>
            <person name="Poehlein A."/>
            <person name="Offre P."/>
            <person name="Zumbragel S."/>
            <person name="Haider S."/>
            <person name="Rychlik N."/>
            <person name="Nowka B."/>
            <person name="Schmeisser C."/>
            <person name="Lebedeva E.V."/>
            <person name="Rattei T."/>
            <person name="Bohm C."/>
            <person name="Schmid M."/>
            <person name="Galushko A."/>
            <person name="Hatzenpichler R."/>
            <person name="Weinmaier T."/>
            <person name="Daniel R."/>
            <person name="Schleper C."/>
            <person name="Spieck E."/>
            <person name="Streit W."/>
            <person name="Wagner M."/>
        </authorList>
    </citation>
    <scope>NUCLEOTIDE SEQUENCE [LARGE SCALE GENOMIC DNA]</scope>
    <source>
        <strain evidence="2">Ga9.2</strain>
    </source>
</reference>
<dbReference type="OrthoDB" id="5731at2157"/>
<dbReference type="Proteomes" id="UP000008037">
    <property type="component" value="Chromosome"/>
</dbReference>
<dbReference type="KEGG" id="nga:Ngar_c00340"/>